<dbReference type="PANTHER" id="PTHR31071:SF2">
    <property type="entry name" value="ACTIN CYTOSKELETON-REGULATORY COMPLEX PAN-LIKE PROTEIN"/>
    <property type="match status" value="1"/>
</dbReference>
<evidence type="ECO:0000313" key="3">
    <source>
        <dbReference type="EMBL" id="KAK0601783.1"/>
    </source>
</evidence>
<dbReference type="EMBL" id="JAUESC010000003">
    <property type="protein sequence ID" value="KAK0601783.1"/>
    <property type="molecule type" value="Genomic_DNA"/>
</dbReference>
<comment type="caution">
    <text evidence="3">The sequence shown here is derived from an EMBL/GenBank/DDBJ whole genome shotgun (WGS) entry which is preliminary data.</text>
</comment>
<keyword evidence="4" id="KW-1185">Reference proteome</keyword>
<protein>
    <submittedName>
        <fullName evidence="3">Uncharacterized protein</fullName>
    </submittedName>
</protein>
<gene>
    <name evidence="3" type="ORF">LWI29_027355</name>
</gene>
<evidence type="ECO:0000256" key="1">
    <source>
        <dbReference type="SAM" id="Coils"/>
    </source>
</evidence>
<evidence type="ECO:0000313" key="4">
    <source>
        <dbReference type="Proteomes" id="UP001168877"/>
    </source>
</evidence>
<keyword evidence="1" id="KW-0175">Coiled coil</keyword>
<dbReference type="Proteomes" id="UP001168877">
    <property type="component" value="Unassembled WGS sequence"/>
</dbReference>
<feature type="region of interest" description="Disordered" evidence="2">
    <location>
        <begin position="163"/>
        <end position="196"/>
    </location>
</feature>
<feature type="region of interest" description="Disordered" evidence="2">
    <location>
        <begin position="249"/>
        <end position="294"/>
    </location>
</feature>
<name>A0AA39W445_ACESA</name>
<organism evidence="3 4">
    <name type="scientific">Acer saccharum</name>
    <name type="common">Sugar maple</name>
    <dbReference type="NCBI Taxonomy" id="4024"/>
    <lineage>
        <taxon>Eukaryota</taxon>
        <taxon>Viridiplantae</taxon>
        <taxon>Streptophyta</taxon>
        <taxon>Embryophyta</taxon>
        <taxon>Tracheophyta</taxon>
        <taxon>Spermatophyta</taxon>
        <taxon>Magnoliopsida</taxon>
        <taxon>eudicotyledons</taxon>
        <taxon>Gunneridae</taxon>
        <taxon>Pentapetalae</taxon>
        <taxon>rosids</taxon>
        <taxon>malvids</taxon>
        <taxon>Sapindales</taxon>
        <taxon>Sapindaceae</taxon>
        <taxon>Hippocastanoideae</taxon>
        <taxon>Acereae</taxon>
        <taxon>Acer</taxon>
    </lineage>
</organism>
<accession>A0AA39W445</accession>
<dbReference type="PANTHER" id="PTHR31071">
    <property type="entry name" value="GB|AAF24581.1"/>
    <property type="match status" value="1"/>
</dbReference>
<feature type="compositionally biased region" description="Polar residues" evidence="2">
    <location>
        <begin position="163"/>
        <end position="174"/>
    </location>
</feature>
<dbReference type="InterPro" id="IPR043424">
    <property type="entry name" value="BLT-like"/>
</dbReference>
<evidence type="ECO:0000256" key="2">
    <source>
        <dbReference type="SAM" id="MobiDB-lite"/>
    </source>
</evidence>
<dbReference type="AlphaFoldDB" id="A0AA39W445"/>
<sequence length="294" mass="33556">MEVVTKWDPVRLKASDEVRQIYSNIRHIDQQVSAVSMVAVLEADLEQARARIQELETDHRSSKNKRYMQDYDKERKARELIEEVCNELAKEIGEDKAEVEALKRESMKLWEEFEDERNMLQMAEVWLEERVQMKLVDARVAFENKYSQMNKLVEELETFLRSSSATPDGSSCSPEKSAPSIRNHRDSNVSRSGIEWEDNGYERTPITEMLTKPLKVSSIARLWRSGPTNGENNKIISVEGMKGGLSNGRLSNVSLMSPDRGSGKGDLSPPDLVGQWSSPKSGKPSHNPWHERVH</sequence>
<proteinExistence type="predicted"/>
<reference evidence="3" key="1">
    <citation type="journal article" date="2022" name="Plant J.">
        <title>Strategies of tolerance reflected in two North American maple genomes.</title>
        <authorList>
            <person name="McEvoy S.L."/>
            <person name="Sezen U.U."/>
            <person name="Trouern-Trend A."/>
            <person name="McMahon S.M."/>
            <person name="Schaberg P.G."/>
            <person name="Yang J."/>
            <person name="Wegrzyn J.L."/>
            <person name="Swenson N.G."/>
        </authorList>
    </citation>
    <scope>NUCLEOTIDE SEQUENCE</scope>
    <source>
        <strain evidence="3">NS2018</strain>
    </source>
</reference>
<feature type="coiled-coil region" evidence="1">
    <location>
        <begin position="38"/>
        <end position="105"/>
    </location>
</feature>
<reference evidence="3" key="2">
    <citation type="submission" date="2023-06" db="EMBL/GenBank/DDBJ databases">
        <authorList>
            <person name="Swenson N.G."/>
            <person name="Wegrzyn J.L."/>
            <person name="Mcevoy S.L."/>
        </authorList>
    </citation>
    <scope>NUCLEOTIDE SEQUENCE</scope>
    <source>
        <strain evidence="3">NS2018</strain>
        <tissue evidence="3">Leaf</tissue>
    </source>
</reference>